<dbReference type="InterPro" id="IPR000150">
    <property type="entry name" value="Cof"/>
</dbReference>
<protein>
    <submittedName>
        <fullName evidence="1">Cof-type HAD-IIB family hydrolase</fullName>
        <ecNumber evidence="1">3.1.3.-</ecNumber>
    </submittedName>
</protein>
<dbReference type="NCBIfam" id="TIGR01484">
    <property type="entry name" value="HAD-SF-IIB"/>
    <property type="match status" value="1"/>
</dbReference>
<dbReference type="Gene3D" id="3.40.50.1000">
    <property type="entry name" value="HAD superfamily/HAD-like"/>
    <property type="match status" value="1"/>
</dbReference>
<keyword evidence="2" id="KW-1185">Reference proteome</keyword>
<dbReference type="SUPFAM" id="SSF56784">
    <property type="entry name" value="HAD-like"/>
    <property type="match status" value="1"/>
</dbReference>
<organism evidence="1 2">
    <name type="scientific">Tenggerimyces flavus</name>
    <dbReference type="NCBI Taxonomy" id="1708749"/>
    <lineage>
        <taxon>Bacteria</taxon>
        <taxon>Bacillati</taxon>
        <taxon>Actinomycetota</taxon>
        <taxon>Actinomycetes</taxon>
        <taxon>Propionibacteriales</taxon>
        <taxon>Nocardioidaceae</taxon>
        <taxon>Tenggerimyces</taxon>
    </lineage>
</organism>
<dbReference type="Proteomes" id="UP001595699">
    <property type="component" value="Unassembled WGS sequence"/>
</dbReference>
<reference evidence="2" key="1">
    <citation type="journal article" date="2019" name="Int. J. Syst. Evol. Microbiol.">
        <title>The Global Catalogue of Microorganisms (GCM) 10K type strain sequencing project: providing services to taxonomists for standard genome sequencing and annotation.</title>
        <authorList>
            <consortium name="The Broad Institute Genomics Platform"/>
            <consortium name="The Broad Institute Genome Sequencing Center for Infectious Disease"/>
            <person name="Wu L."/>
            <person name="Ma J."/>
        </authorList>
    </citation>
    <scope>NUCLEOTIDE SEQUENCE [LARGE SCALE GENOMIC DNA]</scope>
    <source>
        <strain evidence="2">CGMCC 4.7241</strain>
    </source>
</reference>
<proteinExistence type="predicted"/>
<comment type="caution">
    <text evidence="1">The sequence shown here is derived from an EMBL/GenBank/DDBJ whole genome shotgun (WGS) entry which is preliminary data.</text>
</comment>
<evidence type="ECO:0000313" key="2">
    <source>
        <dbReference type="Proteomes" id="UP001595699"/>
    </source>
</evidence>
<sequence length="267" mass="29023">MTDRPKLVVSDLDGTLLRTDGTVSDRTRRALARVEEAGSTVIFATGRPTRWMHAVAEQSCHKGIAICSNGAIVYDLHTEEILERHPLAREAGIAVIEAIRAAIPGVSFGVEHGDQFAHEAAYVLHFPIDDKRVDTYVATVDRMWEKPAYKLLVRHVDYDPDTLLAKARDVAGELAELTHSSRSGLLEVSARGVSKASTLALWCSERGIAQEEVVAFGDMPNDLPLLAWAGTAYAVANAHPEVRAAVSRTCPSNNEDGVAQTLEQLFA</sequence>
<dbReference type="Gene3D" id="3.30.1240.10">
    <property type="match status" value="1"/>
</dbReference>
<dbReference type="InterPro" id="IPR023214">
    <property type="entry name" value="HAD_sf"/>
</dbReference>
<dbReference type="Pfam" id="PF08282">
    <property type="entry name" value="Hydrolase_3"/>
    <property type="match status" value="1"/>
</dbReference>
<dbReference type="GO" id="GO:0016787">
    <property type="term" value="F:hydrolase activity"/>
    <property type="evidence" value="ECO:0007669"/>
    <property type="project" value="UniProtKB-KW"/>
</dbReference>
<dbReference type="PANTHER" id="PTHR10000">
    <property type="entry name" value="PHOSPHOSERINE PHOSPHATASE"/>
    <property type="match status" value="1"/>
</dbReference>
<dbReference type="InterPro" id="IPR036412">
    <property type="entry name" value="HAD-like_sf"/>
</dbReference>
<dbReference type="EMBL" id="JBHRZH010000022">
    <property type="protein sequence ID" value="MFC3764038.1"/>
    <property type="molecule type" value="Genomic_DNA"/>
</dbReference>
<evidence type="ECO:0000313" key="1">
    <source>
        <dbReference type="EMBL" id="MFC3764038.1"/>
    </source>
</evidence>
<dbReference type="RefSeq" id="WP_205116132.1">
    <property type="nucleotide sequence ID" value="NZ_JAFBCM010000001.1"/>
</dbReference>
<dbReference type="NCBIfam" id="TIGR00099">
    <property type="entry name" value="Cof-subfamily"/>
    <property type="match status" value="1"/>
</dbReference>
<keyword evidence="1" id="KW-0378">Hydrolase</keyword>
<dbReference type="PANTHER" id="PTHR10000:SF8">
    <property type="entry name" value="HAD SUPERFAMILY HYDROLASE-LIKE, TYPE 3"/>
    <property type="match status" value="1"/>
</dbReference>
<dbReference type="CDD" id="cd07516">
    <property type="entry name" value="HAD_Pase"/>
    <property type="match status" value="1"/>
</dbReference>
<name>A0ABV7YFV1_9ACTN</name>
<dbReference type="EC" id="3.1.3.-" evidence="1"/>
<accession>A0ABV7YFV1</accession>
<dbReference type="InterPro" id="IPR006379">
    <property type="entry name" value="HAD-SF_hydro_IIB"/>
</dbReference>
<gene>
    <name evidence="1" type="ORF">ACFOUW_24605</name>
</gene>